<feature type="transmembrane region" description="Helical" evidence="1">
    <location>
        <begin position="97"/>
        <end position="119"/>
    </location>
</feature>
<feature type="transmembrane region" description="Helical" evidence="1">
    <location>
        <begin position="21"/>
        <end position="47"/>
    </location>
</feature>
<dbReference type="AlphaFoldDB" id="A0A6P4HUE4"/>
<keyword evidence="2" id="KW-1185">Reference proteome</keyword>
<gene>
    <name evidence="3" type="primary">LOC108072908</name>
</gene>
<evidence type="ECO:0000256" key="1">
    <source>
        <dbReference type="SAM" id="Phobius"/>
    </source>
</evidence>
<dbReference type="Proteomes" id="UP001652661">
    <property type="component" value="Chromosome 2R"/>
</dbReference>
<protein>
    <submittedName>
        <fullName evidence="3">Uncharacterized protein</fullName>
    </submittedName>
</protein>
<dbReference type="PANTHER" id="PTHR36694:SF11">
    <property type="entry name" value="LP21121P-RELATED"/>
    <property type="match status" value="1"/>
</dbReference>
<keyword evidence="1" id="KW-1133">Transmembrane helix</keyword>
<dbReference type="RefSeq" id="XP_017019722.1">
    <property type="nucleotide sequence ID" value="XM_017164233.3"/>
</dbReference>
<feature type="transmembrane region" description="Helical" evidence="1">
    <location>
        <begin position="67"/>
        <end position="90"/>
    </location>
</feature>
<accession>A0A6P4HUE4</accession>
<name>A0A6P4HUE4_DROKI</name>
<sequence>MACHCWYLRQIVTRCCLCYSLRFGVLLLGCIFLTWFIYLTVGTGFMMESIFPDEYQKYTTHFNPAPAALKTTMVFSFFGILVSALLCIGVHNNNEMLFLPFLVFSPVWILVHILVLLVYTFKLVIILLTLLTIVVLIYTWIVVWSYYVHLLFAYEDELETGYI</sequence>
<dbReference type="OrthoDB" id="7808378at2759"/>
<reference evidence="3" key="2">
    <citation type="submission" date="2025-08" db="UniProtKB">
        <authorList>
            <consortium name="RefSeq"/>
        </authorList>
    </citation>
    <scope>IDENTIFICATION</scope>
    <source>
        <strain evidence="3">14028-0561.14</strain>
        <tissue evidence="3">Whole fly</tissue>
    </source>
</reference>
<proteinExistence type="predicted"/>
<organism evidence="2 3">
    <name type="scientific">Drosophila kikkawai</name>
    <name type="common">Fruit fly</name>
    <dbReference type="NCBI Taxonomy" id="30033"/>
    <lineage>
        <taxon>Eukaryota</taxon>
        <taxon>Metazoa</taxon>
        <taxon>Ecdysozoa</taxon>
        <taxon>Arthropoda</taxon>
        <taxon>Hexapoda</taxon>
        <taxon>Insecta</taxon>
        <taxon>Pterygota</taxon>
        <taxon>Neoptera</taxon>
        <taxon>Endopterygota</taxon>
        <taxon>Diptera</taxon>
        <taxon>Brachycera</taxon>
        <taxon>Muscomorpha</taxon>
        <taxon>Ephydroidea</taxon>
        <taxon>Drosophilidae</taxon>
        <taxon>Drosophila</taxon>
        <taxon>Sophophora</taxon>
    </lineage>
</organism>
<dbReference type="PANTHER" id="PTHR36694">
    <property type="entry name" value="PASIFLORA 1, ISOFORM A-RELATED"/>
    <property type="match status" value="1"/>
</dbReference>
<reference evidence="2" key="1">
    <citation type="submission" date="2025-05" db="UniProtKB">
        <authorList>
            <consortium name="RefSeq"/>
        </authorList>
    </citation>
    <scope>NUCLEOTIDE SEQUENCE [LARGE SCALE GENOMIC DNA]</scope>
    <source>
        <strain evidence="2">14028-0561.14</strain>
    </source>
</reference>
<evidence type="ECO:0000313" key="3">
    <source>
        <dbReference type="RefSeq" id="XP_017019722.1"/>
    </source>
</evidence>
<evidence type="ECO:0000313" key="2">
    <source>
        <dbReference type="Proteomes" id="UP001652661"/>
    </source>
</evidence>
<keyword evidence="1" id="KW-0812">Transmembrane</keyword>
<feature type="transmembrane region" description="Helical" evidence="1">
    <location>
        <begin position="125"/>
        <end position="147"/>
    </location>
</feature>
<keyword evidence="1" id="KW-0472">Membrane</keyword>
<dbReference type="GeneID" id="108072908"/>